<evidence type="ECO:0000313" key="3">
    <source>
        <dbReference type="Proteomes" id="UP000281553"/>
    </source>
</evidence>
<keyword evidence="3" id="KW-1185">Reference proteome</keyword>
<dbReference type="EMBL" id="UYRU01046668">
    <property type="protein sequence ID" value="VDN09243.1"/>
    <property type="molecule type" value="Genomic_DNA"/>
</dbReference>
<name>A0A3P7LF71_DIBLA</name>
<feature type="region of interest" description="Disordered" evidence="1">
    <location>
        <begin position="1"/>
        <end position="26"/>
    </location>
</feature>
<dbReference type="InterPro" id="IPR001372">
    <property type="entry name" value="Dynein_light_chain_typ-1/2"/>
</dbReference>
<dbReference type="Gene3D" id="3.30.740.10">
    <property type="entry name" value="Protein Inhibitor Of Neuronal Nitric Oxide Synthase"/>
    <property type="match status" value="1"/>
</dbReference>
<protein>
    <recommendedName>
        <fullName evidence="4">Dynein light chain</fullName>
    </recommendedName>
</protein>
<evidence type="ECO:0008006" key="4">
    <source>
        <dbReference type="Google" id="ProtNLM"/>
    </source>
</evidence>
<reference evidence="2 3" key="1">
    <citation type="submission" date="2018-11" db="EMBL/GenBank/DDBJ databases">
        <authorList>
            <consortium name="Pathogen Informatics"/>
        </authorList>
    </citation>
    <scope>NUCLEOTIDE SEQUENCE [LARGE SCALE GENOMIC DNA]</scope>
</reference>
<gene>
    <name evidence="2" type="ORF">DILT_LOCUS5074</name>
</gene>
<accession>A0A3P7LF71</accession>
<dbReference type="GO" id="GO:0007017">
    <property type="term" value="P:microtubule-based process"/>
    <property type="evidence" value="ECO:0007669"/>
    <property type="project" value="InterPro"/>
</dbReference>
<organism evidence="2 3">
    <name type="scientific">Dibothriocephalus latus</name>
    <name type="common">Fish tapeworm</name>
    <name type="synonym">Diphyllobothrium latum</name>
    <dbReference type="NCBI Taxonomy" id="60516"/>
    <lineage>
        <taxon>Eukaryota</taxon>
        <taxon>Metazoa</taxon>
        <taxon>Spiralia</taxon>
        <taxon>Lophotrochozoa</taxon>
        <taxon>Platyhelminthes</taxon>
        <taxon>Cestoda</taxon>
        <taxon>Eucestoda</taxon>
        <taxon>Diphyllobothriidea</taxon>
        <taxon>Diphyllobothriidae</taxon>
        <taxon>Dibothriocephalus</taxon>
    </lineage>
</organism>
<sequence>MIRSQPERRYNASYGRRDVVKDSDMDRQTQDRVVDLICSEIDKGVPLSELTSTVKRTMEREYGANWQCCAGSGFSW</sequence>
<dbReference type="InterPro" id="IPR037177">
    <property type="entry name" value="DLC_sf"/>
</dbReference>
<dbReference type="SUPFAM" id="SSF54648">
    <property type="entry name" value="DLC"/>
    <property type="match status" value="1"/>
</dbReference>
<dbReference type="Pfam" id="PF01221">
    <property type="entry name" value="Dynein_light"/>
    <property type="match status" value="1"/>
</dbReference>
<dbReference type="GO" id="GO:0030286">
    <property type="term" value="C:dynein complex"/>
    <property type="evidence" value="ECO:0007669"/>
    <property type="project" value="InterPro"/>
</dbReference>
<evidence type="ECO:0000256" key="1">
    <source>
        <dbReference type="SAM" id="MobiDB-lite"/>
    </source>
</evidence>
<proteinExistence type="predicted"/>
<evidence type="ECO:0000313" key="2">
    <source>
        <dbReference type="EMBL" id="VDN09243.1"/>
    </source>
</evidence>
<dbReference type="Proteomes" id="UP000281553">
    <property type="component" value="Unassembled WGS sequence"/>
</dbReference>
<dbReference type="OrthoDB" id="6506078at2759"/>
<dbReference type="AlphaFoldDB" id="A0A3P7LF71"/>